<dbReference type="PANTHER" id="PTHR46932:SF20">
    <property type="entry name" value="HMA DOMAIN-CONTAINING PROTEIN"/>
    <property type="match status" value="1"/>
</dbReference>
<dbReference type="InterPro" id="IPR006121">
    <property type="entry name" value="HMA_dom"/>
</dbReference>
<reference evidence="2" key="5">
    <citation type="journal article" date="2021" name="G3 (Bethesda)">
        <title>Aegilops tauschii genome assembly Aet v5.0 features greater sequence contiguity and improved annotation.</title>
        <authorList>
            <person name="Wang L."/>
            <person name="Zhu T."/>
            <person name="Rodriguez J.C."/>
            <person name="Deal K.R."/>
            <person name="Dubcovsky J."/>
            <person name="McGuire P.E."/>
            <person name="Lux T."/>
            <person name="Spannagl M."/>
            <person name="Mayer K.F.X."/>
            <person name="Baldrich P."/>
            <person name="Meyers B.C."/>
            <person name="Huo N."/>
            <person name="Gu Y.Q."/>
            <person name="Zhou H."/>
            <person name="Devos K.M."/>
            <person name="Bennetzen J.L."/>
            <person name="Unver T."/>
            <person name="Budak H."/>
            <person name="Gulick P.J."/>
            <person name="Galiba G."/>
            <person name="Kalapos B."/>
            <person name="Nelson D.R."/>
            <person name="Li P."/>
            <person name="You F.M."/>
            <person name="Luo M.C."/>
            <person name="Dvorak J."/>
        </authorList>
    </citation>
    <scope>NUCLEOTIDE SEQUENCE [LARGE SCALE GENOMIC DNA]</scope>
    <source>
        <strain evidence="2">cv. AL8/78</strain>
    </source>
</reference>
<dbReference type="PANTHER" id="PTHR46932">
    <property type="entry name" value="HEAVY METAL-ASSOCIATED ISOPRENYLATED PLANT PROTEIN 47"/>
    <property type="match status" value="1"/>
</dbReference>
<organism evidence="2 3">
    <name type="scientific">Aegilops tauschii subsp. strangulata</name>
    <name type="common">Goatgrass</name>
    <dbReference type="NCBI Taxonomy" id="200361"/>
    <lineage>
        <taxon>Eukaryota</taxon>
        <taxon>Viridiplantae</taxon>
        <taxon>Streptophyta</taxon>
        <taxon>Embryophyta</taxon>
        <taxon>Tracheophyta</taxon>
        <taxon>Spermatophyta</taxon>
        <taxon>Magnoliopsida</taxon>
        <taxon>Liliopsida</taxon>
        <taxon>Poales</taxon>
        <taxon>Poaceae</taxon>
        <taxon>BOP clade</taxon>
        <taxon>Pooideae</taxon>
        <taxon>Triticodae</taxon>
        <taxon>Triticeae</taxon>
        <taxon>Triticinae</taxon>
        <taxon>Aegilops</taxon>
    </lineage>
</organism>
<dbReference type="InterPro" id="IPR042885">
    <property type="entry name" value="HIPP47/16"/>
</dbReference>
<keyword evidence="3" id="KW-1185">Reference proteome</keyword>
<evidence type="ECO:0000313" key="2">
    <source>
        <dbReference type="EnsemblPlants" id="AET2Gv20747600.1"/>
    </source>
</evidence>
<dbReference type="Proteomes" id="UP000015105">
    <property type="component" value="Chromosome 2D"/>
</dbReference>
<dbReference type="Gene3D" id="3.30.70.100">
    <property type="match status" value="1"/>
</dbReference>
<name>A0A453C6H4_AEGTS</name>
<dbReference type="STRING" id="200361.A0A453C6H4"/>
<reference evidence="3" key="1">
    <citation type="journal article" date="2014" name="Science">
        <title>Ancient hybridizations among the ancestral genomes of bread wheat.</title>
        <authorList>
            <consortium name="International Wheat Genome Sequencing Consortium,"/>
            <person name="Marcussen T."/>
            <person name="Sandve S.R."/>
            <person name="Heier L."/>
            <person name="Spannagl M."/>
            <person name="Pfeifer M."/>
            <person name="Jakobsen K.S."/>
            <person name="Wulff B.B."/>
            <person name="Steuernagel B."/>
            <person name="Mayer K.F."/>
            <person name="Olsen O.A."/>
        </authorList>
    </citation>
    <scope>NUCLEOTIDE SEQUENCE [LARGE SCALE GENOMIC DNA]</scope>
    <source>
        <strain evidence="3">cv. AL8/78</strain>
    </source>
</reference>
<evidence type="ECO:0000259" key="1">
    <source>
        <dbReference type="PROSITE" id="PS50846"/>
    </source>
</evidence>
<dbReference type="GO" id="GO:0046872">
    <property type="term" value="F:metal ion binding"/>
    <property type="evidence" value="ECO:0007669"/>
    <property type="project" value="InterPro"/>
</dbReference>
<dbReference type="EnsemblPlants" id="AET2Gv20747600.1">
    <property type="protein sequence ID" value="AET2Gv20747600.1"/>
    <property type="gene ID" value="AET2Gv20747600"/>
</dbReference>
<reference evidence="3" key="2">
    <citation type="journal article" date="2017" name="Nat. Plants">
        <title>The Aegilops tauschii genome reveals multiple impacts of transposons.</title>
        <authorList>
            <person name="Zhao G."/>
            <person name="Zou C."/>
            <person name="Li K."/>
            <person name="Wang K."/>
            <person name="Li T."/>
            <person name="Gao L."/>
            <person name="Zhang X."/>
            <person name="Wang H."/>
            <person name="Yang Z."/>
            <person name="Liu X."/>
            <person name="Jiang W."/>
            <person name="Mao L."/>
            <person name="Kong X."/>
            <person name="Jiao Y."/>
            <person name="Jia J."/>
        </authorList>
    </citation>
    <scope>NUCLEOTIDE SEQUENCE [LARGE SCALE GENOMIC DNA]</scope>
    <source>
        <strain evidence="3">cv. AL8/78</strain>
    </source>
</reference>
<sequence>CANEPIDTSQVATNITHSPASFLQMKQRMVIRVSMPCDKCRSKAMELAAKTTGVISIKIAGDYTNQLEVVGDGIDVVCLVNRLHKKLGRVVILEVEEVKDKKPDPDEKKPEKCEKKSHVPVPQCYPGCYHYHCPSRPQVVVYEESGACSIM</sequence>
<reference evidence="2" key="4">
    <citation type="submission" date="2019-03" db="UniProtKB">
        <authorList>
            <consortium name="EnsemblPlants"/>
        </authorList>
    </citation>
    <scope>IDENTIFICATION</scope>
</reference>
<protein>
    <recommendedName>
        <fullName evidence="1">HMA domain-containing protein</fullName>
    </recommendedName>
</protein>
<evidence type="ECO:0000313" key="3">
    <source>
        <dbReference type="Proteomes" id="UP000015105"/>
    </source>
</evidence>
<dbReference type="Gramene" id="AET2Gv20747600.1">
    <property type="protein sequence ID" value="AET2Gv20747600.1"/>
    <property type="gene ID" value="AET2Gv20747600"/>
</dbReference>
<proteinExistence type="predicted"/>
<feature type="domain" description="HMA" evidence="1">
    <location>
        <begin position="26"/>
        <end position="95"/>
    </location>
</feature>
<dbReference type="AlphaFoldDB" id="A0A453C6H4"/>
<reference evidence="2" key="3">
    <citation type="journal article" date="2017" name="Nature">
        <title>Genome sequence of the progenitor of the wheat D genome Aegilops tauschii.</title>
        <authorList>
            <person name="Luo M.C."/>
            <person name="Gu Y.Q."/>
            <person name="Puiu D."/>
            <person name="Wang H."/>
            <person name="Twardziok S.O."/>
            <person name="Deal K.R."/>
            <person name="Huo N."/>
            <person name="Zhu T."/>
            <person name="Wang L."/>
            <person name="Wang Y."/>
            <person name="McGuire P.E."/>
            <person name="Liu S."/>
            <person name="Long H."/>
            <person name="Ramasamy R.K."/>
            <person name="Rodriguez J.C."/>
            <person name="Van S.L."/>
            <person name="Yuan L."/>
            <person name="Wang Z."/>
            <person name="Xia Z."/>
            <person name="Xiao L."/>
            <person name="Anderson O.D."/>
            <person name="Ouyang S."/>
            <person name="Liang Y."/>
            <person name="Zimin A.V."/>
            <person name="Pertea G."/>
            <person name="Qi P."/>
            <person name="Bennetzen J.L."/>
            <person name="Dai X."/>
            <person name="Dawson M.W."/>
            <person name="Muller H.G."/>
            <person name="Kugler K."/>
            <person name="Rivarola-Duarte L."/>
            <person name="Spannagl M."/>
            <person name="Mayer K.F.X."/>
            <person name="Lu F.H."/>
            <person name="Bevan M.W."/>
            <person name="Leroy P."/>
            <person name="Li P."/>
            <person name="You F.M."/>
            <person name="Sun Q."/>
            <person name="Liu Z."/>
            <person name="Lyons E."/>
            <person name="Wicker T."/>
            <person name="Salzberg S.L."/>
            <person name="Devos K.M."/>
            <person name="Dvorak J."/>
        </authorList>
    </citation>
    <scope>NUCLEOTIDE SEQUENCE [LARGE SCALE GENOMIC DNA]</scope>
    <source>
        <strain evidence="2">cv. AL8/78</strain>
    </source>
</reference>
<dbReference type="PROSITE" id="PS50846">
    <property type="entry name" value="HMA_2"/>
    <property type="match status" value="1"/>
</dbReference>
<accession>A0A453C6H4</accession>